<reference evidence="1 2" key="1">
    <citation type="submission" date="2024-11" db="EMBL/GenBank/DDBJ databases">
        <title>Chromosome-level genome assembly of the freshwater bivalve Anodonta woodiana.</title>
        <authorList>
            <person name="Chen X."/>
        </authorList>
    </citation>
    <scope>NUCLEOTIDE SEQUENCE [LARGE SCALE GENOMIC DNA]</scope>
    <source>
        <strain evidence="1">MN2024</strain>
        <tissue evidence="1">Gills</tissue>
    </source>
</reference>
<evidence type="ECO:0000313" key="1">
    <source>
        <dbReference type="EMBL" id="KAL3887356.1"/>
    </source>
</evidence>
<dbReference type="EMBL" id="JBJQND010000002">
    <property type="protein sequence ID" value="KAL3887356.1"/>
    <property type="molecule type" value="Genomic_DNA"/>
</dbReference>
<organism evidence="1 2">
    <name type="scientific">Sinanodonta woodiana</name>
    <name type="common">Chinese pond mussel</name>
    <name type="synonym">Anodonta woodiana</name>
    <dbReference type="NCBI Taxonomy" id="1069815"/>
    <lineage>
        <taxon>Eukaryota</taxon>
        <taxon>Metazoa</taxon>
        <taxon>Spiralia</taxon>
        <taxon>Lophotrochozoa</taxon>
        <taxon>Mollusca</taxon>
        <taxon>Bivalvia</taxon>
        <taxon>Autobranchia</taxon>
        <taxon>Heteroconchia</taxon>
        <taxon>Palaeoheterodonta</taxon>
        <taxon>Unionida</taxon>
        <taxon>Unionoidea</taxon>
        <taxon>Unionidae</taxon>
        <taxon>Unioninae</taxon>
        <taxon>Sinanodonta</taxon>
    </lineage>
</organism>
<keyword evidence="2" id="KW-1185">Reference proteome</keyword>
<accession>A0ABD3XP23</accession>
<name>A0ABD3XP23_SINWO</name>
<dbReference type="Proteomes" id="UP001634394">
    <property type="component" value="Unassembled WGS sequence"/>
</dbReference>
<gene>
    <name evidence="1" type="ORF">ACJMK2_027298</name>
</gene>
<feature type="non-terminal residue" evidence="1">
    <location>
        <position position="56"/>
    </location>
</feature>
<evidence type="ECO:0000313" key="2">
    <source>
        <dbReference type="Proteomes" id="UP001634394"/>
    </source>
</evidence>
<comment type="caution">
    <text evidence="1">The sequence shown here is derived from an EMBL/GenBank/DDBJ whole genome shotgun (WGS) entry which is preliminary data.</text>
</comment>
<proteinExistence type="predicted"/>
<dbReference type="AlphaFoldDB" id="A0ABD3XP23"/>
<protein>
    <submittedName>
        <fullName evidence="1">Uncharacterized protein</fullName>
    </submittedName>
</protein>
<sequence>MTKLLRHNPPVAERKGNSSDITHLLLRDDKTPTLPILVLRDDKTPPTLPILVLRDK</sequence>